<dbReference type="InterPro" id="IPR008397">
    <property type="entry name" value="Alginate_lyase_dom"/>
</dbReference>
<evidence type="ECO:0000313" key="5">
    <source>
        <dbReference type="EMBL" id="MFD0765167.1"/>
    </source>
</evidence>
<evidence type="ECO:0000313" key="6">
    <source>
        <dbReference type="Proteomes" id="UP001597073"/>
    </source>
</evidence>
<proteinExistence type="predicted"/>
<protein>
    <submittedName>
        <fullName evidence="5">Alginate lyase family protein</fullName>
    </submittedName>
</protein>
<gene>
    <name evidence="5" type="ORF">ACFQZI_09910</name>
</gene>
<dbReference type="Proteomes" id="UP001597073">
    <property type="component" value="Unassembled WGS sequence"/>
</dbReference>
<keyword evidence="6" id="KW-1185">Reference proteome</keyword>
<dbReference type="RefSeq" id="WP_377141920.1">
    <property type="nucleotide sequence ID" value="NZ_JBHTIA010000005.1"/>
</dbReference>
<evidence type="ECO:0000256" key="3">
    <source>
        <dbReference type="SAM" id="SignalP"/>
    </source>
</evidence>
<evidence type="ECO:0000256" key="1">
    <source>
        <dbReference type="ARBA" id="ARBA00022729"/>
    </source>
</evidence>
<keyword evidence="2 5" id="KW-0456">Lyase</keyword>
<organism evidence="5 6">
    <name type="scientific">Mucilaginibacter lutimaris</name>
    <dbReference type="NCBI Taxonomy" id="931629"/>
    <lineage>
        <taxon>Bacteria</taxon>
        <taxon>Pseudomonadati</taxon>
        <taxon>Bacteroidota</taxon>
        <taxon>Sphingobacteriia</taxon>
        <taxon>Sphingobacteriales</taxon>
        <taxon>Sphingobacteriaceae</taxon>
        <taxon>Mucilaginibacter</taxon>
    </lineage>
</organism>
<name>A0ABW2ZG57_9SPHI</name>
<feature type="chain" id="PRO_5045772043" evidence="3">
    <location>
        <begin position="20"/>
        <end position="363"/>
    </location>
</feature>
<dbReference type="EMBL" id="JBHTIA010000005">
    <property type="protein sequence ID" value="MFD0765167.1"/>
    <property type="molecule type" value="Genomic_DNA"/>
</dbReference>
<feature type="domain" description="Alginate lyase" evidence="4">
    <location>
        <begin position="76"/>
        <end position="287"/>
    </location>
</feature>
<reference evidence="6" key="1">
    <citation type="journal article" date="2019" name="Int. J. Syst. Evol. Microbiol.">
        <title>The Global Catalogue of Microorganisms (GCM) 10K type strain sequencing project: providing services to taxonomists for standard genome sequencing and annotation.</title>
        <authorList>
            <consortium name="The Broad Institute Genomics Platform"/>
            <consortium name="The Broad Institute Genome Sequencing Center for Infectious Disease"/>
            <person name="Wu L."/>
            <person name="Ma J."/>
        </authorList>
    </citation>
    <scope>NUCLEOTIDE SEQUENCE [LARGE SCALE GENOMIC DNA]</scope>
    <source>
        <strain evidence="6">CCUG 60742</strain>
    </source>
</reference>
<accession>A0ABW2ZG57</accession>
<comment type="caution">
    <text evidence="5">The sequence shown here is derived from an EMBL/GenBank/DDBJ whole genome shotgun (WGS) entry which is preliminary data.</text>
</comment>
<feature type="signal peptide" evidence="3">
    <location>
        <begin position="1"/>
        <end position="19"/>
    </location>
</feature>
<evidence type="ECO:0000256" key="2">
    <source>
        <dbReference type="ARBA" id="ARBA00023239"/>
    </source>
</evidence>
<dbReference type="GO" id="GO:0016829">
    <property type="term" value="F:lyase activity"/>
    <property type="evidence" value="ECO:0007669"/>
    <property type="project" value="UniProtKB-KW"/>
</dbReference>
<dbReference type="InterPro" id="IPR008929">
    <property type="entry name" value="Chondroitin_lyas"/>
</dbReference>
<dbReference type="SUPFAM" id="SSF48230">
    <property type="entry name" value="Chondroitin AC/alginate lyase"/>
    <property type="match status" value="1"/>
</dbReference>
<evidence type="ECO:0000259" key="4">
    <source>
        <dbReference type="Pfam" id="PF05426"/>
    </source>
</evidence>
<dbReference type="Gene3D" id="1.50.10.100">
    <property type="entry name" value="Chondroitin AC/alginate lyase"/>
    <property type="match status" value="1"/>
</dbReference>
<sequence>MKKLICICLLMAAVFSLQAQIISLDKKEVAKMRKSIKTNVQYKKAFEPFQKTADKALKETPNPIETILSQGLLAGDPRKTASLKAVEDADKTYALALVYTYSGKKEYLTKATKFLTAWAKVNKATEDPINETKLEDMVTAYDLIRNDIKPNDRSLINTWMKSMADAQLNSRTAKGNKGTAINNWNSHRIKMFTLIAYALHDTSYQNAITQALEQQLNINLNPDGTTHDLMERDAFHYQTYDVEPLLSACIAIYRATGKNYFTWQTANGSTLKKCVDYMRPYMTGEKTHPEFVNSKVPFDKKRAENGEKGYAPSTLFEPKNGIYMFSLAAFFDDEYVTAIRKTAMDENYLNWRMALNNFTVGKS</sequence>
<dbReference type="Pfam" id="PF05426">
    <property type="entry name" value="Alginate_lyase"/>
    <property type="match status" value="1"/>
</dbReference>
<keyword evidence="1 3" id="KW-0732">Signal</keyword>